<dbReference type="Pfam" id="PF02565">
    <property type="entry name" value="RecO_C"/>
    <property type="match status" value="1"/>
</dbReference>
<dbReference type="EMBL" id="AP024484">
    <property type="protein sequence ID" value="BCS85479.1"/>
    <property type="molecule type" value="Genomic_DNA"/>
</dbReference>
<keyword evidence="1 4" id="KW-0227">DNA damage</keyword>
<gene>
    <name evidence="4 6" type="primary">recO</name>
    <name evidence="6" type="ORF">prwr041_13720</name>
</gene>
<dbReference type="InterPro" id="IPR003717">
    <property type="entry name" value="RecO"/>
</dbReference>
<organism evidence="6 7">
    <name type="scientific">Prevotella herbatica</name>
    <dbReference type="NCBI Taxonomy" id="2801997"/>
    <lineage>
        <taxon>Bacteria</taxon>
        <taxon>Pseudomonadati</taxon>
        <taxon>Bacteroidota</taxon>
        <taxon>Bacteroidia</taxon>
        <taxon>Bacteroidales</taxon>
        <taxon>Prevotellaceae</taxon>
        <taxon>Prevotella</taxon>
    </lineage>
</organism>
<dbReference type="InterPro" id="IPR037278">
    <property type="entry name" value="ARFGAP/RecO"/>
</dbReference>
<dbReference type="HAMAP" id="MF_00201">
    <property type="entry name" value="RecO"/>
    <property type="match status" value="1"/>
</dbReference>
<accession>A0ABN6EI18</accession>
<feature type="domain" description="DNA replication/recombination mediator RecO N-terminal" evidence="5">
    <location>
        <begin position="3"/>
        <end position="77"/>
    </location>
</feature>
<name>A0ABN6EI18_9BACT</name>
<dbReference type="NCBIfam" id="TIGR00613">
    <property type="entry name" value="reco"/>
    <property type="match status" value="1"/>
</dbReference>
<sequence length="243" mass="28817">MTMIIKSRAIVLHSFKFGEDKIIVDLFTEEHGRVSFVAPISSSAKAKIKKQYFQPFSILDVEYDYRQKQGLQKFKYVGIAFPFVSVPFDQYKMVISLFLAEFTFYAIRGEQKNIPLFGYVINSLKWLDSCSEGFTNFHLVYMIHLLKFIGFYPNLDDYEKGCYFDLRSGCYISMPPFHREYLSTDDTSLLSTFCRMDYSNMHFFKMSHIERNRLVDVVLSYYRLHVPKFPELKSYDVLKELYR</sequence>
<protein>
    <recommendedName>
        <fullName evidence="4">DNA repair protein RecO</fullName>
    </recommendedName>
    <alternativeName>
        <fullName evidence="4">Recombination protein O</fullName>
    </alternativeName>
</protein>
<evidence type="ECO:0000313" key="7">
    <source>
        <dbReference type="Proteomes" id="UP001319045"/>
    </source>
</evidence>
<evidence type="ECO:0000256" key="3">
    <source>
        <dbReference type="ARBA" id="ARBA00023204"/>
    </source>
</evidence>
<keyword evidence="7" id="KW-1185">Reference proteome</keyword>
<evidence type="ECO:0000256" key="1">
    <source>
        <dbReference type="ARBA" id="ARBA00022763"/>
    </source>
</evidence>
<evidence type="ECO:0000259" key="5">
    <source>
        <dbReference type="Pfam" id="PF11967"/>
    </source>
</evidence>
<keyword evidence="2 4" id="KW-0233">DNA recombination</keyword>
<evidence type="ECO:0000256" key="2">
    <source>
        <dbReference type="ARBA" id="ARBA00023172"/>
    </source>
</evidence>
<proteinExistence type="inferred from homology"/>
<dbReference type="SUPFAM" id="SSF57863">
    <property type="entry name" value="ArfGap/RecO-like zinc finger"/>
    <property type="match status" value="1"/>
</dbReference>
<evidence type="ECO:0000256" key="4">
    <source>
        <dbReference type="HAMAP-Rule" id="MF_00201"/>
    </source>
</evidence>
<comment type="function">
    <text evidence="4">Involved in DNA repair and RecF pathway recombination.</text>
</comment>
<keyword evidence="3 4" id="KW-0234">DNA repair</keyword>
<dbReference type="PANTHER" id="PTHR33991">
    <property type="entry name" value="DNA REPAIR PROTEIN RECO"/>
    <property type="match status" value="1"/>
</dbReference>
<dbReference type="InterPro" id="IPR022572">
    <property type="entry name" value="DNA_rep/recomb_RecO_N"/>
</dbReference>
<dbReference type="PANTHER" id="PTHR33991:SF1">
    <property type="entry name" value="DNA REPAIR PROTEIN RECO"/>
    <property type="match status" value="1"/>
</dbReference>
<dbReference type="InterPro" id="IPR012340">
    <property type="entry name" value="NA-bd_OB-fold"/>
</dbReference>
<comment type="similarity">
    <text evidence="4">Belongs to the RecO family.</text>
</comment>
<dbReference type="Gene3D" id="2.40.50.140">
    <property type="entry name" value="Nucleic acid-binding proteins"/>
    <property type="match status" value="1"/>
</dbReference>
<reference evidence="6 7" key="1">
    <citation type="journal article" date="2022" name="Int. J. Syst. Evol. Microbiol.">
        <title>Prevotella herbatica sp. nov., a plant polysaccharide-decomposing anaerobic bacterium isolated from a methanogenic reactor.</title>
        <authorList>
            <person name="Uek A."/>
            <person name="Tonouchi A."/>
            <person name="Kaku N."/>
            <person name="Ueki K."/>
        </authorList>
    </citation>
    <scope>NUCLEOTIDE SEQUENCE [LARGE SCALE GENOMIC DNA]</scope>
    <source>
        <strain evidence="6 7">WR041</strain>
    </source>
</reference>
<dbReference type="Pfam" id="PF11967">
    <property type="entry name" value="RecO_N"/>
    <property type="match status" value="1"/>
</dbReference>
<evidence type="ECO:0000313" key="6">
    <source>
        <dbReference type="EMBL" id="BCS85479.1"/>
    </source>
</evidence>
<dbReference type="SUPFAM" id="SSF50249">
    <property type="entry name" value="Nucleic acid-binding proteins"/>
    <property type="match status" value="1"/>
</dbReference>
<dbReference type="Proteomes" id="UP001319045">
    <property type="component" value="Chromosome"/>
</dbReference>